<evidence type="ECO:0000313" key="1">
    <source>
        <dbReference type="EMBL" id="CEG20612.1"/>
    </source>
</evidence>
<reference evidence="1 2" key="1">
    <citation type="submission" date="2014-09" db="EMBL/GenBank/DDBJ databases">
        <authorList>
            <person name="Loux Valentin"/>
            <person name="Dugat Thibaut"/>
        </authorList>
    </citation>
    <scope>NUCLEOTIDE SEQUENCE [LARGE SCALE GENOMIC DNA]</scope>
    <source>
        <strain evidence="1 2">BOV-10_179</strain>
    </source>
</reference>
<gene>
    <name evidence="1" type="ORF">ANAPHAGO_00521</name>
</gene>
<dbReference type="CDD" id="cd05483">
    <property type="entry name" value="retropepsin_like_bacteria"/>
    <property type="match status" value="1"/>
</dbReference>
<dbReference type="GeneID" id="92747460"/>
<organism evidence="1 2">
    <name type="scientific">Anaplasma phagocytophilum</name>
    <name type="common">Ehrlichia phagocytophila</name>
    <dbReference type="NCBI Taxonomy" id="948"/>
    <lineage>
        <taxon>Bacteria</taxon>
        <taxon>Pseudomonadati</taxon>
        <taxon>Pseudomonadota</taxon>
        <taxon>Alphaproteobacteria</taxon>
        <taxon>Rickettsiales</taxon>
        <taxon>Anaplasmataceae</taxon>
        <taxon>Anaplasma</taxon>
        <taxon>phagocytophilum group</taxon>
    </lineage>
</organism>
<dbReference type="InterPro" id="IPR001969">
    <property type="entry name" value="Aspartic_peptidase_AS"/>
</dbReference>
<name>A0A098EFP3_ANAPH</name>
<dbReference type="Gene3D" id="2.40.70.10">
    <property type="entry name" value="Acid Proteases"/>
    <property type="match status" value="1"/>
</dbReference>
<proteinExistence type="predicted"/>
<dbReference type="Pfam" id="PF13975">
    <property type="entry name" value="gag-asp_proteas"/>
    <property type="match status" value="1"/>
</dbReference>
<dbReference type="GO" id="GO:0004190">
    <property type="term" value="F:aspartic-type endopeptidase activity"/>
    <property type="evidence" value="ECO:0007669"/>
    <property type="project" value="InterPro"/>
</dbReference>
<sequence length="165" mass="18084">MKSAKYVVFWLGLTIGLAFVFDLKNKMHQHMGATAVSVASQAYGVGASVRKSSDGHFYVFASINGENIKFLVDTGATDVVLSHKDAQRIGAHMRPSKTSKTYHTANGAIQAQYFLIPEMKVGALIARNVGASISTSQLETSLLGMSFLKNFRFVMKKDELVLYQD</sequence>
<dbReference type="GO" id="GO:0006508">
    <property type="term" value="P:proteolysis"/>
    <property type="evidence" value="ECO:0007669"/>
    <property type="project" value="InterPro"/>
</dbReference>
<dbReference type="NCBIfam" id="TIGR02281">
    <property type="entry name" value="clan_AA_DTGA"/>
    <property type="match status" value="1"/>
</dbReference>
<dbReference type="PROSITE" id="PS00141">
    <property type="entry name" value="ASP_PROTEASE"/>
    <property type="match status" value="1"/>
</dbReference>
<dbReference type="PATRIC" id="fig|948.7.peg.1235"/>
<dbReference type="AlphaFoldDB" id="A0A098EFP3"/>
<dbReference type="Proteomes" id="UP000055047">
    <property type="component" value="Unassembled WGS sequence"/>
</dbReference>
<dbReference type="InterPro" id="IPR011969">
    <property type="entry name" value="Clan_AA_Asp_peptidase_C"/>
</dbReference>
<dbReference type="EMBL" id="CCXQ01000044">
    <property type="protein sequence ID" value="CEG20612.1"/>
    <property type="molecule type" value="Genomic_DNA"/>
</dbReference>
<dbReference type="SUPFAM" id="SSF50630">
    <property type="entry name" value="Acid proteases"/>
    <property type="match status" value="1"/>
</dbReference>
<dbReference type="InterPro" id="IPR034122">
    <property type="entry name" value="Retropepsin-like_bacterial"/>
</dbReference>
<dbReference type="OMA" id="VVPRGQM"/>
<dbReference type="PROSITE" id="PS50175">
    <property type="entry name" value="ASP_PROT_RETROV"/>
    <property type="match status" value="1"/>
</dbReference>
<dbReference type="InterPro" id="IPR021109">
    <property type="entry name" value="Peptidase_aspartic_dom_sf"/>
</dbReference>
<evidence type="ECO:0000313" key="2">
    <source>
        <dbReference type="Proteomes" id="UP000055047"/>
    </source>
</evidence>
<accession>A0A098EFP3</accession>
<protein>
    <submittedName>
        <fullName evidence="1">Uncharacterized protein</fullName>
    </submittedName>
</protein>
<dbReference type="RefSeq" id="WP_011450482.1">
    <property type="nucleotide sequence ID" value="NZ_CCXQ01000044.1"/>
</dbReference>
<dbReference type="InterPro" id="IPR001995">
    <property type="entry name" value="Peptidase_A2_cat"/>
</dbReference>